<dbReference type="EMBL" id="DXBM01000012">
    <property type="protein sequence ID" value="HIZ45612.1"/>
    <property type="molecule type" value="Genomic_DNA"/>
</dbReference>
<keyword evidence="2" id="KW-0012">Acyltransferase</keyword>
<dbReference type="PROSITE" id="PS51186">
    <property type="entry name" value="GNAT"/>
    <property type="match status" value="1"/>
</dbReference>
<reference evidence="2" key="2">
    <citation type="submission" date="2021-04" db="EMBL/GenBank/DDBJ databases">
        <authorList>
            <person name="Gilroy R."/>
        </authorList>
    </citation>
    <scope>NUCLEOTIDE SEQUENCE</scope>
    <source>
        <strain evidence="2">ChiHjej12B11-14209</strain>
    </source>
</reference>
<feature type="domain" description="N-acetyltransferase" evidence="1">
    <location>
        <begin position="1"/>
        <end position="92"/>
    </location>
</feature>
<dbReference type="GO" id="GO:0016747">
    <property type="term" value="F:acyltransferase activity, transferring groups other than amino-acyl groups"/>
    <property type="evidence" value="ECO:0007669"/>
    <property type="project" value="InterPro"/>
</dbReference>
<evidence type="ECO:0000259" key="1">
    <source>
        <dbReference type="PROSITE" id="PS51186"/>
    </source>
</evidence>
<accession>A0A9D2EXU2</accession>
<evidence type="ECO:0000313" key="3">
    <source>
        <dbReference type="Proteomes" id="UP000824062"/>
    </source>
</evidence>
<evidence type="ECO:0000313" key="2">
    <source>
        <dbReference type="EMBL" id="HIZ45612.1"/>
    </source>
</evidence>
<dbReference type="SUPFAM" id="SSF55729">
    <property type="entry name" value="Acyl-CoA N-acyltransferases (Nat)"/>
    <property type="match status" value="1"/>
</dbReference>
<dbReference type="Pfam" id="PF00583">
    <property type="entry name" value="Acetyltransf_1"/>
    <property type="match status" value="1"/>
</dbReference>
<dbReference type="InterPro" id="IPR000182">
    <property type="entry name" value="GNAT_dom"/>
</dbReference>
<dbReference type="Proteomes" id="UP000824062">
    <property type="component" value="Unassembled WGS sequence"/>
</dbReference>
<name>A0A9D2EXU2_9ACTN</name>
<keyword evidence="2" id="KW-0808">Transferase</keyword>
<comment type="caution">
    <text evidence="2">The sequence shown here is derived from an EMBL/GenBank/DDBJ whole genome shotgun (WGS) entry which is preliminary data.</text>
</comment>
<proteinExistence type="predicted"/>
<sequence length="102" mass="11495">MSFVNCLPFLGLLFPCPRNGRQFRGVARGLLQFAADQARKRKAWTLRLDVFDNNEPAIACYESFGFVDVGSFDIDVGDGLRHASHLMELNLRDERRGCPPHG</sequence>
<dbReference type="InterPro" id="IPR016181">
    <property type="entry name" value="Acyl_CoA_acyltransferase"/>
</dbReference>
<reference evidence="2" key="1">
    <citation type="journal article" date="2021" name="PeerJ">
        <title>Extensive microbial diversity within the chicken gut microbiome revealed by metagenomics and culture.</title>
        <authorList>
            <person name="Gilroy R."/>
            <person name="Ravi A."/>
            <person name="Getino M."/>
            <person name="Pursley I."/>
            <person name="Horton D.L."/>
            <person name="Alikhan N.F."/>
            <person name="Baker D."/>
            <person name="Gharbi K."/>
            <person name="Hall N."/>
            <person name="Watson M."/>
            <person name="Adriaenssens E.M."/>
            <person name="Foster-Nyarko E."/>
            <person name="Jarju S."/>
            <person name="Secka A."/>
            <person name="Antonio M."/>
            <person name="Oren A."/>
            <person name="Chaudhuri R.R."/>
            <person name="La Ragione R."/>
            <person name="Hildebrand F."/>
            <person name="Pallen M.J."/>
        </authorList>
    </citation>
    <scope>NUCLEOTIDE SEQUENCE</scope>
    <source>
        <strain evidence="2">ChiHjej12B11-14209</strain>
    </source>
</reference>
<dbReference type="EC" id="2.3.1.-" evidence="2"/>
<organism evidence="2 3">
    <name type="scientific">Candidatus Olsenella pullistercoris</name>
    <dbReference type="NCBI Taxonomy" id="2838712"/>
    <lineage>
        <taxon>Bacteria</taxon>
        <taxon>Bacillati</taxon>
        <taxon>Actinomycetota</taxon>
        <taxon>Coriobacteriia</taxon>
        <taxon>Coriobacteriales</taxon>
        <taxon>Atopobiaceae</taxon>
        <taxon>Olsenella</taxon>
    </lineage>
</organism>
<dbReference type="Gene3D" id="3.40.630.30">
    <property type="match status" value="1"/>
</dbReference>
<protein>
    <submittedName>
        <fullName evidence="2">GNAT family N-acetyltransferase</fullName>
        <ecNumber evidence="2">2.3.1.-</ecNumber>
    </submittedName>
</protein>
<gene>
    <name evidence="2" type="ORF">IAA19_01105</name>
</gene>
<dbReference type="AlphaFoldDB" id="A0A9D2EXU2"/>